<keyword evidence="3" id="KW-1185">Reference proteome</keyword>
<evidence type="ECO:0000313" key="3">
    <source>
        <dbReference type="Proteomes" id="UP000016932"/>
    </source>
</evidence>
<dbReference type="VEuPathDB" id="FungiDB:MYCFIDRAFT_210508"/>
<dbReference type="GeneID" id="19337102"/>
<proteinExistence type="predicted"/>
<dbReference type="EMBL" id="KB446556">
    <property type="protein sequence ID" value="EME86496.1"/>
    <property type="molecule type" value="Genomic_DNA"/>
</dbReference>
<evidence type="ECO:0000313" key="2">
    <source>
        <dbReference type="EMBL" id="EME86496.1"/>
    </source>
</evidence>
<gene>
    <name evidence="2" type="ORF">MYCFIDRAFT_210508</name>
</gene>
<dbReference type="HOGENOM" id="CLU_2980123_0_0_1"/>
<sequence>MRKEAEAWPASMKNSSTPKNLGRRYLDCFIENRPQMSTSALMYGDKPIDDEPYELPGS</sequence>
<evidence type="ECO:0000256" key="1">
    <source>
        <dbReference type="SAM" id="MobiDB-lite"/>
    </source>
</evidence>
<feature type="region of interest" description="Disordered" evidence="1">
    <location>
        <begin position="1"/>
        <end position="21"/>
    </location>
</feature>
<organism evidence="2 3">
    <name type="scientific">Pseudocercospora fijiensis (strain CIRAD86)</name>
    <name type="common">Black leaf streak disease fungus</name>
    <name type="synonym">Mycosphaerella fijiensis</name>
    <dbReference type="NCBI Taxonomy" id="383855"/>
    <lineage>
        <taxon>Eukaryota</taxon>
        <taxon>Fungi</taxon>
        <taxon>Dikarya</taxon>
        <taxon>Ascomycota</taxon>
        <taxon>Pezizomycotina</taxon>
        <taxon>Dothideomycetes</taxon>
        <taxon>Dothideomycetidae</taxon>
        <taxon>Mycosphaerellales</taxon>
        <taxon>Mycosphaerellaceae</taxon>
        <taxon>Pseudocercospora</taxon>
    </lineage>
</organism>
<accession>M3APF5</accession>
<dbReference type="AlphaFoldDB" id="M3APF5"/>
<dbReference type="Proteomes" id="UP000016932">
    <property type="component" value="Unassembled WGS sequence"/>
</dbReference>
<reference evidence="2 3" key="1">
    <citation type="journal article" date="2012" name="PLoS Pathog.">
        <title>Diverse lifestyles and strategies of plant pathogenesis encoded in the genomes of eighteen Dothideomycetes fungi.</title>
        <authorList>
            <person name="Ohm R.A."/>
            <person name="Feau N."/>
            <person name="Henrissat B."/>
            <person name="Schoch C.L."/>
            <person name="Horwitz B.A."/>
            <person name="Barry K.W."/>
            <person name="Condon B.J."/>
            <person name="Copeland A.C."/>
            <person name="Dhillon B."/>
            <person name="Glaser F."/>
            <person name="Hesse C.N."/>
            <person name="Kosti I."/>
            <person name="LaButti K."/>
            <person name="Lindquist E.A."/>
            <person name="Lucas S."/>
            <person name="Salamov A.A."/>
            <person name="Bradshaw R.E."/>
            <person name="Ciuffetti L."/>
            <person name="Hamelin R.C."/>
            <person name="Kema G.H.J."/>
            <person name="Lawrence C."/>
            <person name="Scott J.A."/>
            <person name="Spatafora J.W."/>
            <person name="Turgeon B.G."/>
            <person name="de Wit P.J.G.M."/>
            <person name="Zhong S."/>
            <person name="Goodwin S.B."/>
            <person name="Grigoriev I.V."/>
        </authorList>
    </citation>
    <scope>NUCLEOTIDE SEQUENCE [LARGE SCALE GENOMIC DNA]</scope>
    <source>
        <strain evidence="2 3">CIRAD86</strain>
    </source>
</reference>
<protein>
    <submittedName>
        <fullName evidence="2">Uncharacterized protein</fullName>
    </submittedName>
</protein>
<dbReference type="RefSeq" id="XP_007923742.1">
    <property type="nucleotide sequence ID" value="XM_007925551.1"/>
</dbReference>
<dbReference type="KEGG" id="pfj:MYCFIDRAFT_210508"/>
<name>M3APF5_PSEFD</name>
<feature type="region of interest" description="Disordered" evidence="1">
    <location>
        <begin position="39"/>
        <end position="58"/>
    </location>
</feature>
<feature type="compositionally biased region" description="Acidic residues" evidence="1">
    <location>
        <begin position="48"/>
        <end position="58"/>
    </location>
</feature>